<feature type="region of interest" description="Disordered" evidence="1">
    <location>
        <begin position="42"/>
        <end position="72"/>
    </location>
</feature>
<sequence>MPQQFVVVNQVMNNEKVPSPMQMNRNSNVPLLCDCETNPPPAVPIHSPPPPPPIFLPSPPATKGALAPPPPGGLVITGYPSANPDGFGNNVHEDKVNLAVKGTV</sequence>
<name>A0ABD2LKL8_9BILA</name>
<accession>A0ABD2LKL8</accession>
<organism evidence="2 3">
    <name type="scientific">Heterodera trifolii</name>
    <dbReference type="NCBI Taxonomy" id="157864"/>
    <lineage>
        <taxon>Eukaryota</taxon>
        <taxon>Metazoa</taxon>
        <taxon>Ecdysozoa</taxon>
        <taxon>Nematoda</taxon>
        <taxon>Chromadorea</taxon>
        <taxon>Rhabditida</taxon>
        <taxon>Tylenchina</taxon>
        <taxon>Tylenchomorpha</taxon>
        <taxon>Tylenchoidea</taxon>
        <taxon>Heteroderidae</taxon>
        <taxon>Heteroderinae</taxon>
        <taxon>Heterodera</taxon>
    </lineage>
</organism>
<dbReference type="AlphaFoldDB" id="A0ABD2LKL8"/>
<evidence type="ECO:0000313" key="3">
    <source>
        <dbReference type="Proteomes" id="UP001620626"/>
    </source>
</evidence>
<evidence type="ECO:0000313" key="2">
    <source>
        <dbReference type="EMBL" id="KAL3115195.1"/>
    </source>
</evidence>
<reference evidence="2 3" key="1">
    <citation type="submission" date="2024-10" db="EMBL/GenBank/DDBJ databases">
        <authorList>
            <person name="Kim D."/>
        </authorList>
    </citation>
    <scope>NUCLEOTIDE SEQUENCE [LARGE SCALE GENOMIC DNA]</scope>
    <source>
        <strain evidence="2">BH-2024</strain>
    </source>
</reference>
<evidence type="ECO:0000256" key="1">
    <source>
        <dbReference type="SAM" id="MobiDB-lite"/>
    </source>
</evidence>
<protein>
    <submittedName>
        <fullName evidence="2">Uncharacterized protein</fullName>
    </submittedName>
</protein>
<feature type="compositionally biased region" description="Pro residues" evidence="1">
    <location>
        <begin position="42"/>
        <end position="60"/>
    </location>
</feature>
<keyword evidence="3" id="KW-1185">Reference proteome</keyword>
<proteinExistence type="predicted"/>
<dbReference type="EMBL" id="JBICBT010000393">
    <property type="protein sequence ID" value="KAL3115195.1"/>
    <property type="molecule type" value="Genomic_DNA"/>
</dbReference>
<gene>
    <name evidence="2" type="ORF">niasHT_016406</name>
</gene>
<dbReference type="Proteomes" id="UP001620626">
    <property type="component" value="Unassembled WGS sequence"/>
</dbReference>
<comment type="caution">
    <text evidence="2">The sequence shown here is derived from an EMBL/GenBank/DDBJ whole genome shotgun (WGS) entry which is preliminary data.</text>
</comment>